<organism evidence="1">
    <name type="scientific">Hordeum vulgare subsp. vulgare</name>
    <name type="common">Domesticated barley</name>
    <dbReference type="NCBI Taxonomy" id="112509"/>
    <lineage>
        <taxon>Eukaryota</taxon>
        <taxon>Viridiplantae</taxon>
        <taxon>Streptophyta</taxon>
        <taxon>Embryophyta</taxon>
        <taxon>Tracheophyta</taxon>
        <taxon>Spermatophyta</taxon>
        <taxon>Magnoliopsida</taxon>
        <taxon>Liliopsida</taxon>
        <taxon>Poales</taxon>
        <taxon>Poaceae</taxon>
        <taxon>BOP clade</taxon>
        <taxon>Pooideae</taxon>
        <taxon>Triticodae</taxon>
        <taxon>Triticeae</taxon>
        <taxon>Hordeinae</taxon>
        <taxon>Hordeum</taxon>
    </lineage>
</organism>
<accession>F2D2Z3</accession>
<sequence>MVWPLLWMAQADVCRMMGTNWLTSIIHEFWADSWWGRWLR</sequence>
<proteinExistence type="evidence at transcript level"/>
<name>F2D2Z3_HORVV</name>
<dbReference type="EMBL" id="AK358250">
    <property type="protein sequence ID" value="BAJ89464.1"/>
    <property type="molecule type" value="mRNA"/>
</dbReference>
<protein>
    <submittedName>
        <fullName evidence="1">Predicted protein</fullName>
    </submittedName>
</protein>
<evidence type="ECO:0000313" key="1">
    <source>
        <dbReference type="EMBL" id="BAJ89464.1"/>
    </source>
</evidence>
<reference evidence="1" key="1">
    <citation type="journal article" date="2011" name="Plant Physiol.">
        <title>Comprehensive sequence analysis of 24,783 barley full-length cDNAs derived from 12 clone libraries.</title>
        <authorList>
            <person name="Matsumoto T."/>
            <person name="Tanaka T."/>
            <person name="Sakai H."/>
            <person name="Amano N."/>
            <person name="Kanamori H."/>
            <person name="Kurita K."/>
            <person name="Kikuta A."/>
            <person name="Kamiya K."/>
            <person name="Yamamoto M."/>
            <person name="Ikawa H."/>
            <person name="Fujii N."/>
            <person name="Hori K."/>
            <person name="Itoh T."/>
            <person name="Sato K."/>
        </authorList>
    </citation>
    <scope>NUCLEOTIDE SEQUENCE</scope>
</reference>
<dbReference type="AlphaFoldDB" id="F2D2Z3"/>